<dbReference type="InterPro" id="IPR029787">
    <property type="entry name" value="Nucleotide_cyclase"/>
</dbReference>
<feature type="domain" description="GGDEF" evidence="4">
    <location>
        <begin position="2"/>
        <end position="154"/>
    </location>
</feature>
<keyword evidence="2 5" id="KW-0808">Transferase</keyword>
<evidence type="ECO:0000256" key="3">
    <source>
        <dbReference type="ARBA" id="ARBA00022691"/>
    </source>
</evidence>
<dbReference type="NCBIfam" id="TIGR00254">
    <property type="entry name" value="GGDEF"/>
    <property type="match status" value="1"/>
</dbReference>
<dbReference type="InterPro" id="IPR041698">
    <property type="entry name" value="Methyltransf_25"/>
</dbReference>
<dbReference type="PANTHER" id="PTHR45277:SF1">
    <property type="entry name" value="EXPRESSED PROTEIN"/>
    <property type="match status" value="1"/>
</dbReference>
<sequence>MREIYYDELTGIYNRRFLYYWVDNEIKRANRFATKFGIIIIDLDNFREINNNYGHLEGDKVLDVGTGGGLLAIGFARTIKNCEVVGIDIWMRLGGGTSLKIAKRNAEIEGVADKVKFEEGDARNIPYSNGYFDIVVASFAIHIIKRKREEAFQEMIRVLKPGGKFAIIEPSREYRWVVDEKLRETLEEIGLENVKFQPFLVSYPKRRHVYIIYGEKR</sequence>
<dbReference type="EMBL" id="DSKY01000022">
    <property type="protein sequence ID" value="HDY60286.1"/>
    <property type="molecule type" value="Genomic_DNA"/>
</dbReference>
<evidence type="ECO:0000259" key="4">
    <source>
        <dbReference type="SMART" id="SM00267"/>
    </source>
</evidence>
<dbReference type="Gene3D" id="3.40.50.150">
    <property type="entry name" value="Vaccinia Virus protein VP39"/>
    <property type="match status" value="1"/>
</dbReference>
<gene>
    <name evidence="5" type="ORF">ENP86_12210</name>
</gene>
<dbReference type="GO" id="GO:0032259">
    <property type="term" value="P:methylation"/>
    <property type="evidence" value="ECO:0007669"/>
    <property type="project" value="UniProtKB-KW"/>
</dbReference>
<dbReference type="InterPro" id="IPR000160">
    <property type="entry name" value="GGDEF_dom"/>
</dbReference>
<dbReference type="PROSITE" id="PS01184">
    <property type="entry name" value="UBIE_2"/>
    <property type="match status" value="1"/>
</dbReference>
<dbReference type="SUPFAM" id="SSF53335">
    <property type="entry name" value="S-adenosyl-L-methionine-dependent methyltransferases"/>
    <property type="match status" value="1"/>
</dbReference>
<dbReference type="InterPro" id="IPR029063">
    <property type="entry name" value="SAM-dependent_MTases_sf"/>
</dbReference>
<name>A0A7V1EJ60_UNCW3</name>
<dbReference type="CDD" id="cd01949">
    <property type="entry name" value="GGDEF"/>
    <property type="match status" value="1"/>
</dbReference>
<dbReference type="AlphaFoldDB" id="A0A7V1EJ60"/>
<dbReference type="GO" id="GO:0008168">
    <property type="term" value="F:methyltransferase activity"/>
    <property type="evidence" value="ECO:0007669"/>
    <property type="project" value="UniProtKB-KW"/>
</dbReference>
<dbReference type="CDD" id="cd02440">
    <property type="entry name" value="AdoMet_MTases"/>
    <property type="match status" value="1"/>
</dbReference>
<evidence type="ECO:0000256" key="1">
    <source>
        <dbReference type="ARBA" id="ARBA00022603"/>
    </source>
</evidence>
<keyword evidence="3" id="KW-0949">S-adenosyl-L-methionine</keyword>
<keyword evidence="1 5" id="KW-0489">Methyltransferase</keyword>
<proteinExistence type="predicted"/>
<protein>
    <submittedName>
        <fullName evidence="5">Methyltransferase domain-containing protein</fullName>
    </submittedName>
</protein>
<organism evidence="5">
    <name type="scientific">candidate division WOR-3 bacterium</name>
    <dbReference type="NCBI Taxonomy" id="2052148"/>
    <lineage>
        <taxon>Bacteria</taxon>
        <taxon>Bacteria division WOR-3</taxon>
    </lineage>
</organism>
<dbReference type="PANTHER" id="PTHR45277">
    <property type="entry name" value="EXPRESSED PROTEIN"/>
    <property type="match status" value="1"/>
</dbReference>
<evidence type="ECO:0000313" key="5">
    <source>
        <dbReference type="EMBL" id="HDY60286.1"/>
    </source>
</evidence>
<dbReference type="SMART" id="SM00267">
    <property type="entry name" value="GGDEF"/>
    <property type="match status" value="1"/>
</dbReference>
<reference evidence="5" key="1">
    <citation type="journal article" date="2020" name="mSystems">
        <title>Genome- and Community-Level Interaction Insights into Carbon Utilization and Element Cycling Functions of Hydrothermarchaeota in Hydrothermal Sediment.</title>
        <authorList>
            <person name="Zhou Z."/>
            <person name="Liu Y."/>
            <person name="Xu W."/>
            <person name="Pan J."/>
            <person name="Luo Z.H."/>
            <person name="Li M."/>
        </authorList>
    </citation>
    <scope>NUCLEOTIDE SEQUENCE [LARGE SCALE GENOMIC DNA]</scope>
    <source>
        <strain evidence="5">SpSt-258</strain>
    </source>
</reference>
<accession>A0A7V1EJ60</accession>
<dbReference type="InterPro" id="IPR023576">
    <property type="entry name" value="UbiE/COQ5_MeTrFase_CS"/>
</dbReference>
<comment type="caution">
    <text evidence="5">The sequence shown here is derived from an EMBL/GenBank/DDBJ whole genome shotgun (WGS) entry which is preliminary data.</text>
</comment>
<dbReference type="SUPFAM" id="SSF55073">
    <property type="entry name" value="Nucleotide cyclase"/>
    <property type="match status" value="1"/>
</dbReference>
<dbReference type="Pfam" id="PF13649">
    <property type="entry name" value="Methyltransf_25"/>
    <property type="match status" value="1"/>
</dbReference>
<evidence type="ECO:0000256" key="2">
    <source>
        <dbReference type="ARBA" id="ARBA00022679"/>
    </source>
</evidence>